<organism evidence="15 16">
    <name type="scientific">Extensimonas vulgaris</name>
    <dbReference type="NCBI Taxonomy" id="1031594"/>
    <lineage>
        <taxon>Bacteria</taxon>
        <taxon>Pseudomonadati</taxon>
        <taxon>Pseudomonadota</taxon>
        <taxon>Betaproteobacteria</taxon>
        <taxon>Burkholderiales</taxon>
        <taxon>Comamonadaceae</taxon>
        <taxon>Extensimonas</taxon>
    </lineage>
</organism>
<name>A0A369ATH6_9BURK</name>
<evidence type="ECO:0000256" key="3">
    <source>
        <dbReference type="ARBA" id="ARBA00022630"/>
    </source>
</evidence>
<dbReference type="CDD" id="cd06198">
    <property type="entry name" value="FNR_like_3"/>
    <property type="match status" value="1"/>
</dbReference>
<feature type="transmembrane region" description="Helical" evidence="13">
    <location>
        <begin position="80"/>
        <end position="96"/>
    </location>
</feature>
<evidence type="ECO:0000256" key="10">
    <source>
        <dbReference type="ARBA" id="ARBA00023004"/>
    </source>
</evidence>
<sequence>MKNIQRLYATVLLILLALWLIADPLLVQPYSFFGLRGSLVQGTGIVALGVMSVGMMLALRPVRIEPFLGGLDKTYRLHKWLGITALVVAVLHWLWAKAPKWLVGWGLLERPARQPRPEPASELLRWMQAQRHLAESLGEWAFYAAVILIGLALAKRFPYRLFYQTHRLMAVVYLVLVFHGFILLDAGFWRSPLGPVLALLMTGGTVAACVSLLRRVGLRRQAVGEVAQLVRHTDNQVLQVVIQLKDRWAGHEAGQFAFVTFDDAEGAHPFTISSNWRGDGRLVFLIKGLGDYTRKLPDTVTVGDVVKVEGPYGHFKFECSHPRQIWVAGGIGITPFIARLLALADAPALRTKTIDLFYSTSAPDENFLAKLRQAAAAAQVQLHILISPRDGRLDAERICQAVPDWRNASVWFCGPAGFGAALRSGFTARGLAPDDFHQELFEMR</sequence>
<dbReference type="SUPFAM" id="SSF63380">
    <property type="entry name" value="Riboflavin synthase domain-like"/>
    <property type="match status" value="1"/>
</dbReference>
<dbReference type="InterPro" id="IPR013130">
    <property type="entry name" value="Fe3_Rdtase_TM_dom"/>
</dbReference>
<dbReference type="PROSITE" id="PS51384">
    <property type="entry name" value="FAD_FR"/>
    <property type="match status" value="1"/>
</dbReference>
<evidence type="ECO:0000256" key="13">
    <source>
        <dbReference type="SAM" id="Phobius"/>
    </source>
</evidence>
<keyword evidence="7" id="KW-0274">FAD</keyword>
<accession>A0A369ATH6</accession>
<evidence type="ECO:0000313" key="15">
    <source>
        <dbReference type="EMBL" id="RCX11537.1"/>
    </source>
</evidence>
<feature type="transmembrane region" description="Helical" evidence="13">
    <location>
        <begin position="39"/>
        <end position="59"/>
    </location>
</feature>
<dbReference type="Pfam" id="PF08022">
    <property type="entry name" value="FAD_binding_8"/>
    <property type="match status" value="1"/>
</dbReference>
<dbReference type="AlphaFoldDB" id="A0A369ATH6"/>
<dbReference type="RefSeq" id="WP_114481725.1">
    <property type="nucleotide sequence ID" value="NZ_QPJU01000001.1"/>
</dbReference>
<dbReference type="GO" id="GO:0050660">
    <property type="term" value="F:flavin adenine dinucleotide binding"/>
    <property type="evidence" value="ECO:0007669"/>
    <property type="project" value="TreeGrafter"/>
</dbReference>
<dbReference type="SUPFAM" id="SSF52343">
    <property type="entry name" value="Ferredoxin reductase-like, C-terminal NADP-linked domain"/>
    <property type="match status" value="1"/>
</dbReference>
<proteinExistence type="predicted"/>
<keyword evidence="8 13" id="KW-1133">Transmembrane helix</keyword>
<comment type="subcellular location">
    <subcellularLocation>
        <location evidence="2">Membrane</location>
        <topology evidence="2">Multi-pass membrane protein</topology>
    </subcellularLocation>
</comment>
<dbReference type="InterPro" id="IPR017938">
    <property type="entry name" value="Riboflavin_synthase-like_b-brl"/>
</dbReference>
<dbReference type="Proteomes" id="UP000252174">
    <property type="component" value="Unassembled WGS sequence"/>
</dbReference>
<evidence type="ECO:0000256" key="9">
    <source>
        <dbReference type="ARBA" id="ARBA00023002"/>
    </source>
</evidence>
<evidence type="ECO:0000256" key="4">
    <source>
        <dbReference type="ARBA" id="ARBA00022692"/>
    </source>
</evidence>
<evidence type="ECO:0000256" key="11">
    <source>
        <dbReference type="ARBA" id="ARBA00023014"/>
    </source>
</evidence>
<dbReference type="OrthoDB" id="9796486at2"/>
<keyword evidence="16" id="KW-1185">Reference proteome</keyword>
<dbReference type="InterPro" id="IPR039261">
    <property type="entry name" value="FNR_nucleotide-bd"/>
</dbReference>
<dbReference type="Pfam" id="PF01794">
    <property type="entry name" value="Ferric_reduct"/>
    <property type="match status" value="1"/>
</dbReference>
<feature type="transmembrane region" description="Helical" evidence="13">
    <location>
        <begin position="140"/>
        <end position="158"/>
    </location>
</feature>
<feature type="transmembrane region" description="Helical" evidence="13">
    <location>
        <begin position="195"/>
        <end position="213"/>
    </location>
</feature>
<dbReference type="GO" id="GO:0016020">
    <property type="term" value="C:membrane"/>
    <property type="evidence" value="ECO:0007669"/>
    <property type="project" value="UniProtKB-SubCell"/>
</dbReference>
<dbReference type="Gene3D" id="2.40.30.10">
    <property type="entry name" value="Translation factors"/>
    <property type="match status" value="1"/>
</dbReference>
<evidence type="ECO:0000259" key="14">
    <source>
        <dbReference type="PROSITE" id="PS51384"/>
    </source>
</evidence>
<evidence type="ECO:0000313" key="16">
    <source>
        <dbReference type="Proteomes" id="UP000252174"/>
    </source>
</evidence>
<evidence type="ECO:0000256" key="1">
    <source>
        <dbReference type="ARBA" id="ARBA00001974"/>
    </source>
</evidence>
<keyword evidence="3" id="KW-0285">Flavoprotein</keyword>
<dbReference type="PANTHER" id="PTHR47354:SF8">
    <property type="entry name" value="1,2-PHENYLACETYL-COA EPOXIDASE, SUBUNIT E"/>
    <property type="match status" value="1"/>
</dbReference>
<dbReference type="InterPro" id="IPR013112">
    <property type="entry name" value="FAD-bd_8"/>
</dbReference>
<dbReference type="PRINTS" id="PR00409">
    <property type="entry name" value="PHDIOXRDTASE"/>
</dbReference>
<keyword evidence="12 13" id="KW-0472">Membrane</keyword>
<dbReference type="InterPro" id="IPR050415">
    <property type="entry name" value="MRET"/>
</dbReference>
<keyword evidence="10" id="KW-0408">Iron</keyword>
<reference evidence="15 16" key="1">
    <citation type="submission" date="2018-07" db="EMBL/GenBank/DDBJ databases">
        <title>Genomic Encyclopedia of Type Strains, Phase IV (KMG-IV): sequencing the most valuable type-strain genomes for metagenomic binning, comparative biology and taxonomic classification.</title>
        <authorList>
            <person name="Goeker M."/>
        </authorList>
    </citation>
    <scope>NUCLEOTIDE SEQUENCE [LARGE SCALE GENOMIC DNA]</scope>
    <source>
        <strain evidence="15 16">DSM 100911</strain>
    </source>
</reference>
<dbReference type="InterPro" id="IPR017927">
    <property type="entry name" value="FAD-bd_FR_type"/>
</dbReference>
<dbReference type="GO" id="GO:0016491">
    <property type="term" value="F:oxidoreductase activity"/>
    <property type="evidence" value="ECO:0007669"/>
    <property type="project" value="UniProtKB-KW"/>
</dbReference>
<keyword evidence="5" id="KW-0001">2Fe-2S</keyword>
<feature type="transmembrane region" description="Helical" evidence="13">
    <location>
        <begin position="170"/>
        <end position="189"/>
    </location>
</feature>
<comment type="cofactor">
    <cofactor evidence="1">
        <name>FAD</name>
        <dbReference type="ChEBI" id="CHEBI:57692"/>
    </cofactor>
</comment>
<comment type="caution">
    <text evidence="15">The sequence shown here is derived from an EMBL/GenBank/DDBJ whole genome shotgun (WGS) entry which is preliminary data.</text>
</comment>
<protein>
    <submittedName>
        <fullName evidence="15">Putative ferric reductase</fullName>
    </submittedName>
</protein>
<keyword evidence="6" id="KW-0479">Metal-binding</keyword>
<dbReference type="PANTHER" id="PTHR47354">
    <property type="entry name" value="NADH OXIDOREDUCTASE HCR"/>
    <property type="match status" value="1"/>
</dbReference>
<evidence type="ECO:0000256" key="6">
    <source>
        <dbReference type="ARBA" id="ARBA00022723"/>
    </source>
</evidence>
<keyword evidence="4 13" id="KW-0812">Transmembrane</keyword>
<evidence type="ECO:0000256" key="7">
    <source>
        <dbReference type="ARBA" id="ARBA00022827"/>
    </source>
</evidence>
<gene>
    <name evidence="15" type="ORF">DFR45_10159</name>
</gene>
<feature type="domain" description="FAD-binding FR-type" evidence="14">
    <location>
        <begin position="219"/>
        <end position="318"/>
    </location>
</feature>
<evidence type="ECO:0000256" key="5">
    <source>
        <dbReference type="ARBA" id="ARBA00022714"/>
    </source>
</evidence>
<evidence type="ECO:0000256" key="12">
    <source>
        <dbReference type="ARBA" id="ARBA00023136"/>
    </source>
</evidence>
<dbReference type="Gene3D" id="3.40.50.80">
    <property type="entry name" value="Nucleotide-binding domain of ferredoxin-NADP reductase (FNR) module"/>
    <property type="match status" value="1"/>
</dbReference>
<keyword evidence="9" id="KW-0560">Oxidoreductase</keyword>
<dbReference type="GO" id="GO:0051537">
    <property type="term" value="F:2 iron, 2 sulfur cluster binding"/>
    <property type="evidence" value="ECO:0007669"/>
    <property type="project" value="UniProtKB-KW"/>
</dbReference>
<keyword evidence="11" id="KW-0411">Iron-sulfur</keyword>
<evidence type="ECO:0000256" key="8">
    <source>
        <dbReference type="ARBA" id="ARBA00022989"/>
    </source>
</evidence>
<evidence type="ECO:0000256" key="2">
    <source>
        <dbReference type="ARBA" id="ARBA00004141"/>
    </source>
</evidence>
<dbReference type="EMBL" id="QPJU01000001">
    <property type="protein sequence ID" value="RCX11537.1"/>
    <property type="molecule type" value="Genomic_DNA"/>
</dbReference>
<dbReference type="GO" id="GO:0046872">
    <property type="term" value="F:metal ion binding"/>
    <property type="evidence" value="ECO:0007669"/>
    <property type="project" value="UniProtKB-KW"/>
</dbReference>